<gene>
    <name evidence="4" type="ordered locus">Sden_0471</name>
</gene>
<keyword evidence="1" id="KW-1133">Transmembrane helix</keyword>
<evidence type="ECO:0000256" key="1">
    <source>
        <dbReference type="SAM" id="Phobius"/>
    </source>
</evidence>
<dbReference type="PANTHER" id="PTHR46825">
    <property type="entry name" value="D-ALANYL-D-ALANINE-CARBOXYPEPTIDASE/ENDOPEPTIDASE AMPH"/>
    <property type="match status" value="1"/>
</dbReference>
<dbReference type="InterPro" id="IPR012338">
    <property type="entry name" value="Beta-lactam/transpept-like"/>
</dbReference>
<dbReference type="eggNOG" id="COG1680">
    <property type="taxonomic scope" value="Bacteria"/>
</dbReference>
<feature type="chain" id="PRO_5004181476" evidence="2">
    <location>
        <begin position="21"/>
        <end position="616"/>
    </location>
</feature>
<proteinExistence type="predicted"/>
<feature type="signal peptide" evidence="2">
    <location>
        <begin position="1"/>
        <end position="20"/>
    </location>
</feature>
<dbReference type="PANTHER" id="PTHR46825:SF9">
    <property type="entry name" value="BETA-LACTAMASE-RELATED DOMAIN-CONTAINING PROTEIN"/>
    <property type="match status" value="1"/>
</dbReference>
<keyword evidence="1" id="KW-0472">Membrane</keyword>
<accession>Q12S13</accession>
<dbReference type="OrthoDB" id="9799367at2"/>
<evidence type="ECO:0000313" key="5">
    <source>
        <dbReference type="Proteomes" id="UP000001982"/>
    </source>
</evidence>
<dbReference type="SUPFAM" id="SSF56601">
    <property type="entry name" value="beta-lactamase/transpeptidase-like"/>
    <property type="match status" value="1"/>
</dbReference>
<dbReference type="HOGENOM" id="CLU_030709_0_0_6"/>
<dbReference type="STRING" id="318161.Sden_0471"/>
<dbReference type="InterPro" id="IPR050491">
    <property type="entry name" value="AmpC-like"/>
</dbReference>
<dbReference type="KEGG" id="sdn:Sden_0471"/>
<keyword evidence="2" id="KW-0732">Signal</keyword>
<keyword evidence="1" id="KW-0812">Transmembrane</keyword>
<dbReference type="Proteomes" id="UP000001982">
    <property type="component" value="Chromosome"/>
</dbReference>
<dbReference type="AlphaFoldDB" id="Q12S13"/>
<dbReference type="Gene3D" id="3.40.710.10">
    <property type="entry name" value="DD-peptidase/beta-lactamase superfamily"/>
    <property type="match status" value="1"/>
</dbReference>
<sequence>MLKQILTATLISLMPMCLSANDSWQQSSDWQALEQEIDTLRQEQGIALASSAADRDGILWQYTKGPINANNNNQIDADSLFRAGSVTKVFTAIGVLQLMEQGKLKLDDPVSLHLPNVIIDNPWAETDPVRVKDLLSHTAGFRDAGVTELYVEKADASAPLSQVINKYQLQVRWRPGTRQAYSNFGYLIAGHLIEQLSGEPFEARLNHTILQPLKMDSSNFSQQEEVLSTLVAGHGSALTGGKDKVPAMPISVRPAGSLVTSLNDLTRFSRMLLNEGELDGARIISKASFDVMLTSAMDKNSGLHQAAYGLGLYPVSRESGRYFCHSGGIDGFLSNICFSKQQNMTFVALSNAMTLSGGQVFNKALPFLAKAQLPEVQPLDFDIKPWLGFYRPQSSRQQSMASMDSLMKGSTLSFEEGSLTIKPLFGSADKYVYVAEQGFRPVDKAAVTLTLVLDSQGQPMIQESWETYLPDNSWYASMLNYTFLTFAIILLVTSVSALLLAIYLLIRKSLGKNISSNPKLALALLLLPITLFGLYLFFTQLAMWELNHVTFAALILWLLSWSWPVGIAYFSWLVWQERSKLILKRSKAFWGLALTSQWVMALYLVHFGAYNMMLWS</sequence>
<dbReference type="EMBL" id="CP000302">
    <property type="protein sequence ID" value="ABE53763.1"/>
    <property type="molecule type" value="Genomic_DNA"/>
</dbReference>
<feature type="transmembrane region" description="Helical" evidence="1">
    <location>
        <begin position="481"/>
        <end position="506"/>
    </location>
</feature>
<evidence type="ECO:0000256" key="2">
    <source>
        <dbReference type="SAM" id="SignalP"/>
    </source>
</evidence>
<evidence type="ECO:0000313" key="4">
    <source>
        <dbReference type="EMBL" id="ABE53763.1"/>
    </source>
</evidence>
<protein>
    <submittedName>
        <fullName evidence="4">Beta-lactamase</fullName>
    </submittedName>
</protein>
<organism evidence="4 5">
    <name type="scientific">Shewanella denitrificans (strain OS217 / ATCC BAA-1090 / DSM 15013)</name>
    <dbReference type="NCBI Taxonomy" id="318161"/>
    <lineage>
        <taxon>Bacteria</taxon>
        <taxon>Pseudomonadati</taxon>
        <taxon>Pseudomonadota</taxon>
        <taxon>Gammaproteobacteria</taxon>
        <taxon>Alteromonadales</taxon>
        <taxon>Shewanellaceae</taxon>
        <taxon>Shewanella</taxon>
    </lineage>
</organism>
<dbReference type="InterPro" id="IPR001466">
    <property type="entry name" value="Beta-lactam-related"/>
</dbReference>
<feature type="transmembrane region" description="Helical" evidence="1">
    <location>
        <begin position="518"/>
        <end position="538"/>
    </location>
</feature>
<keyword evidence="5" id="KW-1185">Reference proteome</keyword>
<name>Q12S13_SHEDO</name>
<feature type="transmembrane region" description="Helical" evidence="1">
    <location>
        <begin position="550"/>
        <end position="575"/>
    </location>
</feature>
<evidence type="ECO:0000259" key="3">
    <source>
        <dbReference type="Pfam" id="PF00144"/>
    </source>
</evidence>
<dbReference type="Pfam" id="PF00144">
    <property type="entry name" value="Beta-lactamase"/>
    <property type="match status" value="1"/>
</dbReference>
<reference evidence="4 5" key="1">
    <citation type="submission" date="2006-03" db="EMBL/GenBank/DDBJ databases">
        <title>Complete sequence of Shewanella denitrificans OS217.</title>
        <authorList>
            <consortium name="US DOE Joint Genome Institute"/>
            <person name="Copeland A."/>
            <person name="Lucas S."/>
            <person name="Lapidus A."/>
            <person name="Barry K."/>
            <person name="Detter J.C."/>
            <person name="Glavina del Rio T."/>
            <person name="Hammon N."/>
            <person name="Israni S."/>
            <person name="Dalin E."/>
            <person name="Tice H."/>
            <person name="Pitluck S."/>
            <person name="Brettin T."/>
            <person name="Bruce D."/>
            <person name="Han C."/>
            <person name="Tapia R."/>
            <person name="Gilna P."/>
            <person name="Kiss H."/>
            <person name="Schmutz J."/>
            <person name="Larimer F."/>
            <person name="Land M."/>
            <person name="Hauser L."/>
            <person name="Kyrpides N."/>
            <person name="Lykidis A."/>
            <person name="Richardson P."/>
        </authorList>
    </citation>
    <scope>NUCLEOTIDE SEQUENCE [LARGE SCALE GENOMIC DNA]</scope>
    <source>
        <strain evidence="5">OS217 / ATCC BAA-1090 / DSM 15013</strain>
    </source>
</reference>
<feature type="domain" description="Beta-lactamase-related" evidence="3">
    <location>
        <begin position="35"/>
        <end position="355"/>
    </location>
</feature>
<dbReference type="RefSeq" id="WP_011494929.1">
    <property type="nucleotide sequence ID" value="NC_007954.1"/>
</dbReference>
<feature type="transmembrane region" description="Helical" evidence="1">
    <location>
        <begin position="587"/>
        <end position="610"/>
    </location>
</feature>